<protein>
    <submittedName>
        <fullName evidence="1">Unannotated protein</fullName>
    </submittedName>
</protein>
<proteinExistence type="predicted"/>
<dbReference type="AlphaFoldDB" id="A0A6J6XJB8"/>
<accession>A0A6J6XJB8</accession>
<reference evidence="1" key="1">
    <citation type="submission" date="2020-05" db="EMBL/GenBank/DDBJ databases">
        <authorList>
            <person name="Chiriac C."/>
            <person name="Salcher M."/>
            <person name="Ghai R."/>
            <person name="Kavagutti S V."/>
        </authorList>
    </citation>
    <scope>NUCLEOTIDE SEQUENCE</scope>
</reference>
<sequence length="44" mass="4669">MRVGAAWDEDLNAHGVAANLFDEVTHERGGGNDLRSTVAGLCGW</sequence>
<evidence type="ECO:0000313" key="1">
    <source>
        <dbReference type="EMBL" id="CAB4795326.1"/>
    </source>
</evidence>
<name>A0A6J6XJB8_9ZZZZ</name>
<dbReference type="EMBL" id="CAFAAM010000021">
    <property type="protein sequence ID" value="CAB4795326.1"/>
    <property type="molecule type" value="Genomic_DNA"/>
</dbReference>
<organism evidence="1">
    <name type="scientific">freshwater metagenome</name>
    <dbReference type="NCBI Taxonomy" id="449393"/>
    <lineage>
        <taxon>unclassified sequences</taxon>
        <taxon>metagenomes</taxon>
        <taxon>ecological metagenomes</taxon>
    </lineage>
</organism>
<gene>
    <name evidence="1" type="ORF">UFOPK3010_00267</name>
</gene>